<organism evidence="1 2">
    <name type="scientific">Pseudomonas weihenstephanensis</name>
    <dbReference type="NCBI Taxonomy" id="1608994"/>
    <lineage>
        <taxon>Bacteria</taxon>
        <taxon>Pseudomonadati</taxon>
        <taxon>Pseudomonadota</taxon>
        <taxon>Gammaproteobacteria</taxon>
        <taxon>Pseudomonadales</taxon>
        <taxon>Pseudomonadaceae</taxon>
        <taxon>Pseudomonas</taxon>
    </lineage>
</organism>
<sequence>MIPLVTLLAPLVAPIVQSVVDTVGSIAKDVVKFGLDNISKGIDKHLESIKAPDSQTEAPISY</sequence>
<dbReference type="PATRIC" id="fig|1608994.3.peg.1480"/>
<protein>
    <submittedName>
        <fullName evidence="1">Uncharacterized protein</fullName>
    </submittedName>
</protein>
<dbReference type="EMBL" id="JYLF01000002">
    <property type="protein sequence ID" value="KMN14561.1"/>
    <property type="molecule type" value="Genomic_DNA"/>
</dbReference>
<name>A0A0J6LJL6_9PSED</name>
<comment type="caution">
    <text evidence="1">The sequence shown here is derived from an EMBL/GenBank/DDBJ whole genome shotgun (WGS) entry which is preliminary data.</text>
</comment>
<accession>A0A0J6J615</accession>
<dbReference type="STRING" id="1608994.TU86_04455"/>
<reference evidence="1 2" key="1">
    <citation type="submission" date="2015-02" db="EMBL/GenBank/DDBJ databases">
        <title>Pseudomonas helleri sp. nov. and Pseudomonas weihenstephanensis sp. nov., isolated from raw cows milk.</title>
        <authorList>
            <person name="von Neubeck M."/>
            <person name="Huptas C."/>
            <person name="Wenning M."/>
            <person name="Scherer S."/>
        </authorList>
    </citation>
    <scope>NUCLEOTIDE SEQUENCE [LARGE SCALE GENOMIC DNA]</scope>
    <source>
        <strain evidence="1 2">DSM 29166</strain>
    </source>
</reference>
<evidence type="ECO:0000313" key="2">
    <source>
        <dbReference type="Proteomes" id="UP000036325"/>
    </source>
</evidence>
<gene>
    <name evidence="1" type="ORF">TU86_04455</name>
</gene>
<evidence type="ECO:0000313" key="1">
    <source>
        <dbReference type="EMBL" id="KMN14561.1"/>
    </source>
</evidence>
<dbReference type="AlphaFoldDB" id="A0A0J6LJL6"/>
<accession>A0A0J6LJL6</accession>
<proteinExistence type="predicted"/>
<dbReference type="Proteomes" id="UP000036325">
    <property type="component" value="Unassembled WGS sequence"/>
</dbReference>
<dbReference type="RefSeq" id="WP_048363100.1">
    <property type="nucleotide sequence ID" value="NZ_JAAEBV010000006.1"/>
</dbReference>